<reference evidence="1" key="1">
    <citation type="submission" date="2020-05" db="EMBL/GenBank/DDBJ databases">
        <authorList>
            <person name="Chiriac C."/>
            <person name="Salcher M."/>
            <person name="Ghai R."/>
            <person name="Kavagutti S V."/>
        </authorList>
    </citation>
    <scope>NUCLEOTIDE SEQUENCE</scope>
</reference>
<evidence type="ECO:0000313" key="1">
    <source>
        <dbReference type="EMBL" id="CAB4978972.1"/>
    </source>
</evidence>
<dbReference type="AlphaFoldDB" id="A0A6J7MI43"/>
<sequence length="213" mass="22255">MGVIALLGGKGFDDLGENWEVTRRLLDLSGGTEVLLLPTADAFEEPARAVEAATAWFAGFGATVRPLMVLSRGDAMDLSMAAAIEQASFVYLFGDSPMHLRSSLKDTPVWAAIVAAADRAVVAAAGPCTAAICDPMTDPRGGAFGLGLGLVQPLAVIHESETWSFERLHRARQLATGFPVATLPSGTALICHDGMWTRYGDGVEVAGELPASG</sequence>
<dbReference type="Gene3D" id="3.40.50.880">
    <property type="match status" value="1"/>
</dbReference>
<gene>
    <name evidence="1" type="ORF">UFOPK3954_00427</name>
</gene>
<dbReference type="EMBL" id="CAFBON010000028">
    <property type="protein sequence ID" value="CAB4978972.1"/>
    <property type="molecule type" value="Genomic_DNA"/>
</dbReference>
<protein>
    <submittedName>
        <fullName evidence="1">Unannotated protein</fullName>
    </submittedName>
</protein>
<dbReference type="InterPro" id="IPR029062">
    <property type="entry name" value="Class_I_gatase-like"/>
</dbReference>
<organism evidence="1">
    <name type="scientific">freshwater metagenome</name>
    <dbReference type="NCBI Taxonomy" id="449393"/>
    <lineage>
        <taxon>unclassified sequences</taxon>
        <taxon>metagenomes</taxon>
        <taxon>ecological metagenomes</taxon>
    </lineage>
</organism>
<proteinExistence type="predicted"/>
<dbReference type="SUPFAM" id="SSF52317">
    <property type="entry name" value="Class I glutamine amidotransferase-like"/>
    <property type="match status" value="1"/>
</dbReference>
<name>A0A6J7MI43_9ZZZZ</name>
<accession>A0A6J7MI43</accession>